<accession>A0A388M4K7</accession>
<reference evidence="2 3" key="1">
    <citation type="journal article" date="2018" name="Cell">
        <title>The Chara Genome: Secondary Complexity and Implications for Plant Terrestrialization.</title>
        <authorList>
            <person name="Nishiyama T."/>
            <person name="Sakayama H."/>
            <person name="Vries J.D."/>
            <person name="Buschmann H."/>
            <person name="Saint-Marcoux D."/>
            <person name="Ullrich K.K."/>
            <person name="Haas F.B."/>
            <person name="Vanderstraeten L."/>
            <person name="Becker D."/>
            <person name="Lang D."/>
            <person name="Vosolsobe S."/>
            <person name="Rombauts S."/>
            <person name="Wilhelmsson P.K.I."/>
            <person name="Janitza P."/>
            <person name="Kern R."/>
            <person name="Heyl A."/>
            <person name="Rumpler F."/>
            <person name="Villalobos L.I.A.C."/>
            <person name="Clay J.M."/>
            <person name="Skokan R."/>
            <person name="Toyoda A."/>
            <person name="Suzuki Y."/>
            <person name="Kagoshima H."/>
            <person name="Schijlen E."/>
            <person name="Tajeshwar N."/>
            <person name="Catarino B."/>
            <person name="Hetherington A.J."/>
            <person name="Saltykova A."/>
            <person name="Bonnot C."/>
            <person name="Breuninger H."/>
            <person name="Symeonidi A."/>
            <person name="Radhakrishnan G.V."/>
            <person name="Van Nieuwerburgh F."/>
            <person name="Deforce D."/>
            <person name="Chang C."/>
            <person name="Karol K.G."/>
            <person name="Hedrich R."/>
            <person name="Ulvskov P."/>
            <person name="Glockner G."/>
            <person name="Delwiche C.F."/>
            <person name="Petrasek J."/>
            <person name="Van de Peer Y."/>
            <person name="Friml J."/>
            <person name="Beilby M."/>
            <person name="Dolan L."/>
            <person name="Kohara Y."/>
            <person name="Sugano S."/>
            <person name="Fujiyama A."/>
            <person name="Delaux P.-M."/>
            <person name="Quint M."/>
            <person name="TheiBen G."/>
            <person name="Hagemann M."/>
            <person name="Harholt J."/>
            <person name="Dunand C."/>
            <person name="Zachgo S."/>
            <person name="Langdale J."/>
            <person name="Maumus F."/>
            <person name="Straeten D.V.D."/>
            <person name="Gould S.B."/>
            <person name="Rensing S.A."/>
        </authorList>
    </citation>
    <scope>NUCLEOTIDE SEQUENCE [LARGE SCALE GENOMIC DNA]</scope>
    <source>
        <strain evidence="2 3">S276</strain>
    </source>
</reference>
<feature type="compositionally biased region" description="Basic and acidic residues" evidence="1">
    <location>
        <begin position="27"/>
        <end position="54"/>
    </location>
</feature>
<feature type="compositionally biased region" description="Basic and acidic residues" evidence="1">
    <location>
        <begin position="144"/>
        <end position="177"/>
    </location>
</feature>
<name>A0A388M4K7_CHABU</name>
<protein>
    <recommendedName>
        <fullName evidence="4">Retrotransposon gag domain-containing protein</fullName>
    </recommendedName>
</protein>
<feature type="region of interest" description="Disordered" evidence="1">
    <location>
        <begin position="1"/>
        <end position="102"/>
    </location>
</feature>
<evidence type="ECO:0000256" key="1">
    <source>
        <dbReference type="SAM" id="MobiDB-lite"/>
    </source>
</evidence>
<proteinExistence type="predicted"/>
<evidence type="ECO:0000313" key="2">
    <source>
        <dbReference type="EMBL" id="GBG89476.1"/>
    </source>
</evidence>
<evidence type="ECO:0008006" key="4">
    <source>
        <dbReference type="Google" id="ProtNLM"/>
    </source>
</evidence>
<feature type="compositionally biased region" description="Basic and acidic residues" evidence="1">
    <location>
        <begin position="119"/>
        <end position="130"/>
    </location>
</feature>
<keyword evidence="3" id="KW-1185">Reference proteome</keyword>
<sequence length="437" mass="48954">MAIGDEAGSQLRDENQDVEDDADQEERDLGDRGSAKSLGNRERSKDDVPREDSGKSGGSKRGTPGTKGVRDRESPARQQPEGAEPKKVRLTDARKKLAEVERRTAEYRAKLLEEIMNDAEKNAVDDRTWEEGELDLGQGSQDGDAQHRKDRPRDTRDTPTRKGKEGIKFLREDRDRPLLNSGASRPSASPVSARGCEGLWSLRERVLGWFDPEGIAKPKGQLDFSKEGAGPSSETGPGMIEGGLRKVVSSLTRALSKNQGYLVDAKKKLTFDGENITKFLIDYENLAALLRWTEEEKMEHLGHHVSLNLGRDIMAIVATSGSWKEARDVMMTKYLADEKMATEAELATVQRKNFATYNDFLREFTLVALRIPGVTDRIMSKYFLKQFTEFDKDKILSAYQQTAKFLNTRDVDFSTITDIADKMVVTDSLALLKTERS</sequence>
<dbReference type="EMBL" id="BFEA01000739">
    <property type="protein sequence ID" value="GBG89476.1"/>
    <property type="molecule type" value="Genomic_DNA"/>
</dbReference>
<dbReference type="Gramene" id="GBG89476">
    <property type="protein sequence ID" value="GBG89476"/>
    <property type="gene ID" value="CBR_g49267"/>
</dbReference>
<feature type="compositionally biased region" description="Basic and acidic residues" evidence="1">
    <location>
        <begin position="83"/>
        <end position="102"/>
    </location>
</feature>
<dbReference type="Proteomes" id="UP000265515">
    <property type="component" value="Unassembled WGS sequence"/>
</dbReference>
<dbReference type="AlphaFoldDB" id="A0A388M4K7"/>
<feature type="compositionally biased region" description="Low complexity" evidence="1">
    <location>
        <begin position="181"/>
        <end position="193"/>
    </location>
</feature>
<feature type="compositionally biased region" description="Acidic residues" evidence="1">
    <location>
        <begin position="16"/>
        <end position="26"/>
    </location>
</feature>
<gene>
    <name evidence="2" type="ORF">CBR_g49267</name>
</gene>
<feature type="region of interest" description="Disordered" evidence="1">
    <location>
        <begin position="220"/>
        <end position="241"/>
    </location>
</feature>
<organism evidence="2 3">
    <name type="scientific">Chara braunii</name>
    <name type="common">Braun's stonewort</name>
    <dbReference type="NCBI Taxonomy" id="69332"/>
    <lineage>
        <taxon>Eukaryota</taxon>
        <taxon>Viridiplantae</taxon>
        <taxon>Streptophyta</taxon>
        <taxon>Charophyceae</taxon>
        <taxon>Charales</taxon>
        <taxon>Characeae</taxon>
        <taxon>Chara</taxon>
    </lineage>
</organism>
<comment type="caution">
    <text evidence="2">The sequence shown here is derived from an EMBL/GenBank/DDBJ whole genome shotgun (WGS) entry which is preliminary data.</text>
</comment>
<feature type="region of interest" description="Disordered" evidence="1">
    <location>
        <begin position="119"/>
        <end position="193"/>
    </location>
</feature>
<evidence type="ECO:0000313" key="3">
    <source>
        <dbReference type="Proteomes" id="UP000265515"/>
    </source>
</evidence>